<evidence type="ECO:0000313" key="2">
    <source>
        <dbReference type="Proteomes" id="UP000499080"/>
    </source>
</evidence>
<dbReference type="OrthoDB" id="6423430at2759"/>
<sequence>MDVSSLKLGLKKAVKQASQGLCNWLTNKGQEKLNNFFDRVLEDENEESRKRSVSDLYEQLKDYFDDLHLDFKQKFSKFGDWVKNLLETGLEKSKDKIENVRKIARELIVRSKDMSKDAAAEALEFLHRFKDELGHLYEEAREKVMQKILDYTD</sequence>
<proteinExistence type="predicted"/>
<gene>
    <name evidence="1" type="ORF">AVEN_61370_1</name>
</gene>
<reference evidence="1 2" key="1">
    <citation type="journal article" date="2019" name="Sci. Rep.">
        <title>Orb-weaving spider Araneus ventricosus genome elucidates the spidroin gene catalogue.</title>
        <authorList>
            <person name="Kono N."/>
            <person name="Nakamura H."/>
            <person name="Ohtoshi R."/>
            <person name="Moran D.A.P."/>
            <person name="Shinohara A."/>
            <person name="Yoshida Y."/>
            <person name="Fujiwara M."/>
            <person name="Mori M."/>
            <person name="Tomita M."/>
            <person name="Arakawa K."/>
        </authorList>
    </citation>
    <scope>NUCLEOTIDE SEQUENCE [LARGE SCALE GENOMIC DNA]</scope>
</reference>
<organism evidence="1 2">
    <name type="scientific">Araneus ventricosus</name>
    <name type="common">Orbweaver spider</name>
    <name type="synonym">Epeira ventricosa</name>
    <dbReference type="NCBI Taxonomy" id="182803"/>
    <lineage>
        <taxon>Eukaryota</taxon>
        <taxon>Metazoa</taxon>
        <taxon>Ecdysozoa</taxon>
        <taxon>Arthropoda</taxon>
        <taxon>Chelicerata</taxon>
        <taxon>Arachnida</taxon>
        <taxon>Araneae</taxon>
        <taxon>Araneomorphae</taxon>
        <taxon>Entelegynae</taxon>
        <taxon>Araneoidea</taxon>
        <taxon>Araneidae</taxon>
        <taxon>Araneus</taxon>
    </lineage>
</organism>
<accession>A0A4Y2PZD5</accession>
<protein>
    <submittedName>
        <fullName evidence="1">Uncharacterized protein</fullName>
    </submittedName>
</protein>
<dbReference type="AlphaFoldDB" id="A0A4Y2PZD5"/>
<comment type="caution">
    <text evidence="1">The sequence shown here is derived from an EMBL/GenBank/DDBJ whole genome shotgun (WGS) entry which is preliminary data.</text>
</comment>
<keyword evidence="2" id="KW-1185">Reference proteome</keyword>
<evidence type="ECO:0000313" key="1">
    <source>
        <dbReference type="EMBL" id="GBN56609.1"/>
    </source>
</evidence>
<dbReference type="Proteomes" id="UP000499080">
    <property type="component" value="Unassembled WGS sequence"/>
</dbReference>
<name>A0A4Y2PZD5_ARAVE</name>
<dbReference type="EMBL" id="BGPR01012553">
    <property type="protein sequence ID" value="GBN56609.1"/>
    <property type="molecule type" value="Genomic_DNA"/>
</dbReference>